<dbReference type="InterPro" id="IPR051045">
    <property type="entry name" value="TonB-dependent_transducer"/>
</dbReference>
<keyword evidence="4" id="KW-1003">Cell membrane</keyword>
<dbReference type="SUPFAM" id="SSF74653">
    <property type="entry name" value="TolA/TonB C-terminal domain"/>
    <property type="match status" value="1"/>
</dbReference>
<keyword evidence="8" id="KW-1133">Transmembrane helix</keyword>
<reference evidence="12 13" key="1">
    <citation type="submission" date="2018-12" db="EMBL/GenBank/DDBJ databases">
        <title>The Draft Genome Sequence of the Soil Bacterium Pedobacter tournemirensis R1.</title>
        <authorList>
            <person name="He J."/>
        </authorList>
    </citation>
    <scope>NUCLEOTIDE SEQUENCE [LARGE SCALE GENOMIC DNA]</scope>
    <source>
        <strain evidence="12 13">R1</strain>
    </source>
</reference>
<dbReference type="GO" id="GO:0031992">
    <property type="term" value="F:energy transducer activity"/>
    <property type="evidence" value="ECO:0007669"/>
    <property type="project" value="TreeGrafter"/>
</dbReference>
<evidence type="ECO:0000256" key="5">
    <source>
        <dbReference type="ARBA" id="ARBA00022519"/>
    </source>
</evidence>
<dbReference type="EMBL" id="RXOC01000008">
    <property type="protein sequence ID" value="RXF69200.1"/>
    <property type="molecule type" value="Genomic_DNA"/>
</dbReference>
<evidence type="ECO:0000256" key="3">
    <source>
        <dbReference type="ARBA" id="ARBA00022448"/>
    </source>
</evidence>
<proteinExistence type="inferred from homology"/>
<gene>
    <name evidence="12" type="ORF">EKH83_12915</name>
    <name evidence="11" type="ORF">F1649_18525</name>
</gene>
<dbReference type="PROSITE" id="PS52015">
    <property type="entry name" value="TONB_CTD"/>
    <property type="match status" value="1"/>
</dbReference>
<dbReference type="PANTHER" id="PTHR33446">
    <property type="entry name" value="PROTEIN TONB-RELATED"/>
    <property type="match status" value="1"/>
</dbReference>
<evidence type="ECO:0000313" key="13">
    <source>
        <dbReference type="Proteomes" id="UP000290848"/>
    </source>
</evidence>
<reference evidence="11 14" key="2">
    <citation type="submission" date="2019-09" db="EMBL/GenBank/DDBJ databases">
        <title>Pararcticibacter amylolyticus gen. nov., sp. nov., isolated from a rottenly hemp rope, and reclassification of Pedobacter tournemirensis as Pararcticibacter tournemirensis comb. nov.</title>
        <authorList>
            <person name="Cai Y."/>
        </authorList>
    </citation>
    <scope>NUCLEOTIDE SEQUENCE [LARGE SCALE GENOMIC DNA]</scope>
    <source>
        <strain evidence="11 14">TF5-37.2-LB10</strain>
    </source>
</reference>
<evidence type="ECO:0000313" key="14">
    <source>
        <dbReference type="Proteomes" id="UP000322918"/>
    </source>
</evidence>
<keyword evidence="7" id="KW-0653">Protein transport</keyword>
<evidence type="ECO:0000259" key="10">
    <source>
        <dbReference type="PROSITE" id="PS52015"/>
    </source>
</evidence>
<evidence type="ECO:0000256" key="6">
    <source>
        <dbReference type="ARBA" id="ARBA00022692"/>
    </source>
</evidence>
<dbReference type="Proteomes" id="UP000290848">
    <property type="component" value="Unassembled WGS sequence"/>
</dbReference>
<dbReference type="GO" id="GO:0098797">
    <property type="term" value="C:plasma membrane protein complex"/>
    <property type="evidence" value="ECO:0007669"/>
    <property type="project" value="TreeGrafter"/>
</dbReference>
<dbReference type="GO" id="GO:0015031">
    <property type="term" value="P:protein transport"/>
    <property type="evidence" value="ECO:0007669"/>
    <property type="project" value="UniProtKB-KW"/>
</dbReference>
<name>A0A4Q0M7V4_9SPHI</name>
<comment type="subcellular location">
    <subcellularLocation>
        <location evidence="1">Cell inner membrane</location>
        <topology evidence="1">Single-pass membrane protein</topology>
        <orientation evidence="1">Periplasmic side</orientation>
    </subcellularLocation>
</comment>
<dbReference type="GO" id="GO:0055085">
    <property type="term" value="P:transmembrane transport"/>
    <property type="evidence" value="ECO:0007669"/>
    <property type="project" value="InterPro"/>
</dbReference>
<evidence type="ECO:0000256" key="2">
    <source>
        <dbReference type="ARBA" id="ARBA00006555"/>
    </source>
</evidence>
<dbReference type="NCBIfam" id="TIGR01352">
    <property type="entry name" value="tonB_Cterm"/>
    <property type="match status" value="1"/>
</dbReference>
<accession>A0A4Q0M7V4</accession>
<evidence type="ECO:0000313" key="12">
    <source>
        <dbReference type="EMBL" id="RXF69200.1"/>
    </source>
</evidence>
<evidence type="ECO:0000256" key="1">
    <source>
        <dbReference type="ARBA" id="ARBA00004383"/>
    </source>
</evidence>
<evidence type="ECO:0000256" key="8">
    <source>
        <dbReference type="ARBA" id="ARBA00022989"/>
    </source>
</evidence>
<keyword evidence="5" id="KW-0997">Cell inner membrane</keyword>
<evidence type="ECO:0000313" key="11">
    <source>
        <dbReference type="EMBL" id="KAA8477590.1"/>
    </source>
</evidence>
<keyword evidence="3" id="KW-0813">Transport</keyword>
<comment type="caution">
    <text evidence="12">The sequence shown here is derived from an EMBL/GenBank/DDBJ whole genome shotgun (WGS) entry which is preliminary data.</text>
</comment>
<dbReference type="InterPro" id="IPR006260">
    <property type="entry name" value="TonB/TolA_C"/>
</dbReference>
<evidence type="ECO:0000256" key="9">
    <source>
        <dbReference type="ARBA" id="ARBA00023136"/>
    </source>
</evidence>
<dbReference type="Proteomes" id="UP000322918">
    <property type="component" value="Unassembled WGS sequence"/>
</dbReference>
<evidence type="ECO:0000256" key="4">
    <source>
        <dbReference type="ARBA" id="ARBA00022475"/>
    </source>
</evidence>
<feature type="domain" description="TonB C-terminal" evidence="10">
    <location>
        <begin position="6"/>
        <end position="100"/>
    </location>
</feature>
<dbReference type="PANTHER" id="PTHR33446:SF2">
    <property type="entry name" value="PROTEIN TONB"/>
    <property type="match status" value="1"/>
</dbReference>
<comment type="similarity">
    <text evidence="2">Belongs to the TonB family.</text>
</comment>
<keyword evidence="6" id="KW-0812">Transmembrane</keyword>
<dbReference type="InterPro" id="IPR037682">
    <property type="entry name" value="TonB_C"/>
</dbReference>
<sequence>MPDYPGGIKEFYYYVGNNFSYPAEARKKGVSGRLIMGFVVEKDGRLSNIKIIRDLGAGTGSEAIRMLRSSPKWLPGQQHGIPVRVQYTLPIMLNLEPSGR</sequence>
<dbReference type="OrthoDB" id="649093at2"/>
<dbReference type="AlphaFoldDB" id="A0A4Q0M7V4"/>
<evidence type="ECO:0000256" key="7">
    <source>
        <dbReference type="ARBA" id="ARBA00022927"/>
    </source>
</evidence>
<keyword evidence="9" id="KW-0472">Membrane</keyword>
<dbReference type="Pfam" id="PF03544">
    <property type="entry name" value="TonB_C"/>
    <property type="match status" value="1"/>
</dbReference>
<dbReference type="Gene3D" id="3.30.1150.10">
    <property type="match status" value="1"/>
</dbReference>
<dbReference type="EMBL" id="VWNE01000036">
    <property type="protein sequence ID" value="KAA8477590.1"/>
    <property type="molecule type" value="Genomic_DNA"/>
</dbReference>
<protein>
    <submittedName>
        <fullName evidence="12">Energy transducer TonB</fullName>
    </submittedName>
</protein>
<keyword evidence="14" id="KW-1185">Reference proteome</keyword>
<organism evidence="12 13">
    <name type="scientific">Arcticibacter tournemirensis</name>
    <dbReference type="NCBI Taxonomy" id="699437"/>
    <lineage>
        <taxon>Bacteria</taxon>
        <taxon>Pseudomonadati</taxon>
        <taxon>Bacteroidota</taxon>
        <taxon>Sphingobacteriia</taxon>
        <taxon>Sphingobacteriales</taxon>
        <taxon>Sphingobacteriaceae</taxon>
        <taxon>Arcticibacter</taxon>
    </lineage>
</organism>